<sequence length="149" mass="17526">MTVEDTEAVSHLRQVIQDFADEIIFAHAVEILKVFTRRPFLNITGDYFHWPYAGEKSRFSFSDEIFWVMKHEHVPELAIWGYQSEINAEAHRLVRRLSDAEERFLIEACWPEDIRSQTHPQMIDTIVAAIQRKVFAVVRDHDAEILESE</sequence>
<evidence type="ECO:0000313" key="1">
    <source>
        <dbReference type="EMBL" id="SFQ13250.1"/>
    </source>
</evidence>
<name>A0A1I5W0N7_9RHOB</name>
<gene>
    <name evidence="1" type="ORF">SAMN04488047_13820</name>
</gene>
<dbReference type="RefSeq" id="WP_093425505.1">
    <property type="nucleotide sequence ID" value="NZ_FOXA01000038.1"/>
</dbReference>
<organism evidence="1 2">
    <name type="scientific">Tranquillimonas alkanivorans</name>
    <dbReference type="NCBI Taxonomy" id="441119"/>
    <lineage>
        <taxon>Bacteria</taxon>
        <taxon>Pseudomonadati</taxon>
        <taxon>Pseudomonadota</taxon>
        <taxon>Alphaproteobacteria</taxon>
        <taxon>Rhodobacterales</taxon>
        <taxon>Roseobacteraceae</taxon>
        <taxon>Tranquillimonas</taxon>
    </lineage>
</organism>
<reference evidence="1 2" key="1">
    <citation type="submission" date="2016-10" db="EMBL/GenBank/DDBJ databases">
        <authorList>
            <person name="de Groot N.N."/>
        </authorList>
    </citation>
    <scope>NUCLEOTIDE SEQUENCE [LARGE SCALE GENOMIC DNA]</scope>
    <source>
        <strain evidence="1 2">DSM 19547</strain>
    </source>
</reference>
<evidence type="ECO:0000313" key="2">
    <source>
        <dbReference type="Proteomes" id="UP000199356"/>
    </source>
</evidence>
<accession>A0A1I5W0N7</accession>
<keyword evidence="2" id="KW-1185">Reference proteome</keyword>
<proteinExistence type="predicted"/>
<dbReference type="EMBL" id="FOXA01000038">
    <property type="protein sequence ID" value="SFQ13250.1"/>
    <property type="molecule type" value="Genomic_DNA"/>
</dbReference>
<dbReference type="AlphaFoldDB" id="A0A1I5W0N7"/>
<dbReference type="Proteomes" id="UP000199356">
    <property type="component" value="Unassembled WGS sequence"/>
</dbReference>
<protein>
    <submittedName>
        <fullName evidence="1">Uncharacterized protein</fullName>
    </submittedName>
</protein>
<dbReference type="STRING" id="441119.SAMN04488047_13820"/>